<dbReference type="EMBL" id="JAUSVV010000012">
    <property type="protein sequence ID" value="MDQ0444458.1"/>
    <property type="molecule type" value="Genomic_DNA"/>
</dbReference>
<gene>
    <name evidence="2" type="ORF">QO016_003969</name>
</gene>
<sequence length="64" mass="6898">MPRQNSAGRPPAATEERETPAPQDAVVVQFPGSARRPARPTPATGEARGQILLFLGVRYERLAS</sequence>
<accession>A0ABU0HQ65</accession>
<comment type="caution">
    <text evidence="2">The sequence shown here is derived from an EMBL/GenBank/DDBJ whole genome shotgun (WGS) entry which is preliminary data.</text>
</comment>
<evidence type="ECO:0000256" key="1">
    <source>
        <dbReference type="SAM" id="MobiDB-lite"/>
    </source>
</evidence>
<protein>
    <submittedName>
        <fullName evidence="2">Uncharacterized protein</fullName>
    </submittedName>
</protein>
<evidence type="ECO:0000313" key="2">
    <source>
        <dbReference type="EMBL" id="MDQ0444458.1"/>
    </source>
</evidence>
<feature type="region of interest" description="Disordered" evidence="1">
    <location>
        <begin position="1"/>
        <end position="48"/>
    </location>
</feature>
<evidence type="ECO:0000313" key="3">
    <source>
        <dbReference type="Proteomes" id="UP001236369"/>
    </source>
</evidence>
<reference evidence="2 3" key="1">
    <citation type="submission" date="2023-07" db="EMBL/GenBank/DDBJ databases">
        <title>Genomic Encyclopedia of Type Strains, Phase IV (KMG-IV): sequencing the most valuable type-strain genomes for metagenomic binning, comparative biology and taxonomic classification.</title>
        <authorList>
            <person name="Goeker M."/>
        </authorList>
    </citation>
    <scope>NUCLEOTIDE SEQUENCE [LARGE SCALE GENOMIC DNA]</scope>
    <source>
        <strain evidence="2 3">DSM 19562</strain>
    </source>
</reference>
<keyword evidence="3" id="KW-1185">Reference proteome</keyword>
<dbReference type="RefSeq" id="WP_238250464.1">
    <property type="nucleotide sequence ID" value="NZ_BPQX01000042.1"/>
</dbReference>
<dbReference type="Proteomes" id="UP001236369">
    <property type="component" value="Unassembled WGS sequence"/>
</dbReference>
<organism evidence="2 3">
    <name type="scientific">Methylobacterium persicinum</name>
    <dbReference type="NCBI Taxonomy" id="374426"/>
    <lineage>
        <taxon>Bacteria</taxon>
        <taxon>Pseudomonadati</taxon>
        <taxon>Pseudomonadota</taxon>
        <taxon>Alphaproteobacteria</taxon>
        <taxon>Hyphomicrobiales</taxon>
        <taxon>Methylobacteriaceae</taxon>
        <taxon>Methylobacterium</taxon>
    </lineage>
</organism>
<proteinExistence type="predicted"/>
<name>A0ABU0HQ65_9HYPH</name>